<gene>
    <name evidence="5" type="ORF">ODALV1_LOCUS22322</name>
</gene>
<proteinExistence type="predicted"/>
<dbReference type="Gene3D" id="3.40.50.300">
    <property type="entry name" value="P-loop containing nucleotide triphosphate hydrolases"/>
    <property type="match status" value="1"/>
</dbReference>
<evidence type="ECO:0000256" key="2">
    <source>
        <dbReference type="ARBA" id="ARBA00023043"/>
    </source>
</evidence>
<dbReference type="SUPFAM" id="SSF52540">
    <property type="entry name" value="P-loop containing nucleoside triphosphate hydrolases"/>
    <property type="match status" value="1"/>
</dbReference>
<keyword evidence="1" id="KW-0677">Repeat</keyword>
<dbReference type="InterPro" id="IPR036770">
    <property type="entry name" value="Ankyrin_rpt-contain_sf"/>
</dbReference>
<reference evidence="5 6" key="1">
    <citation type="submission" date="2024-08" db="EMBL/GenBank/DDBJ databases">
        <authorList>
            <person name="Cucini C."/>
            <person name="Frati F."/>
        </authorList>
    </citation>
    <scope>NUCLEOTIDE SEQUENCE [LARGE SCALE GENOMIC DNA]</scope>
</reference>
<feature type="repeat" description="ANK" evidence="3">
    <location>
        <begin position="837"/>
        <end position="857"/>
    </location>
</feature>
<evidence type="ECO:0000313" key="5">
    <source>
        <dbReference type="EMBL" id="CAL8128556.1"/>
    </source>
</evidence>
<name>A0ABP1RHR8_9HEXA</name>
<dbReference type="SUPFAM" id="SSF48403">
    <property type="entry name" value="Ankyrin repeat"/>
    <property type="match status" value="1"/>
</dbReference>
<evidence type="ECO:0000256" key="1">
    <source>
        <dbReference type="ARBA" id="ARBA00022737"/>
    </source>
</evidence>
<dbReference type="Pfam" id="PF12796">
    <property type="entry name" value="Ank_2"/>
    <property type="match status" value="1"/>
</dbReference>
<feature type="repeat" description="ANK" evidence="3">
    <location>
        <begin position="1020"/>
        <end position="1053"/>
    </location>
</feature>
<evidence type="ECO:0000256" key="3">
    <source>
        <dbReference type="PROSITE-ProRule" id="PRU00023"/>
    </source>
</evidence>
<dbReference type="EMBL" id="CAXLJM020000075">
    <property type="protein sequence ID" value="CAL8128556.1"/>
    <property type="molecule type" value="Genomic_DNA"/>
</dbReference>
<keyword evidence="6" id="KW-1185">Reference proteome</keyword>
<evidence type="ECO:0000313" key="6">
    <source>
        <dbReference type="Proteomes" id="UP001642540"/>
    </source>
</evidence>
<evidence type="ECO:0000259" key="4">
    <source>
        <dbReference type="Pfam" id="PF05729"/>
    </source>
</evidence>
<dbReference type="Pfam" id="PF00023">
    <property type="entry name" value="Ank"/>
    <property type="match status" value="1"/>
</dbReference>
<dbReference type="SMART" id="SM00248">
    <property type="entry name" value="ANK"/>
    <property type="match status" value="6"/>
</dbReference>
<dbReference type="PROSITE" id="PS50297">
    <property type="entry name" value="ANK_REP_REGION"/>
    <property type="match status" value="2"/>
</dbReference>
<dbReference type="Gene3D" id="1.25.40.20">
    <property type="entry name" value="Ankyrin repeat-containing domain"/>
    <property type="match status" value="2"/>
</dbReference>
<dbReference type="Pfam" id="PF05729">
    <property type="entry name" value="NACHT"/>
    <property type="match status" value="1"/>
</dbReference>
<protein>
    <recommendedName>
        <fullName evidence="4">NACHT domain-containing protein</fullName>
    </recommendedName>
</protein>
<keyword evidence="2 3" id="KW-0040">ANK repeat</keyword>
<dbReference type="PANTHER" id="PTHR24126">
    <property type="entry name" value="ANKYRIN REPEAT, PH AND SEC7 DOMAIN CONTAINING PROTEIN SECG-RELATED"/>
    <property type="match status" value="1"/>
</dbReference>
<dbReference type="PANTHER" id="PTHR24126:SF14">
    <property type="entry name" value="ANK_REP_REGION DOMAIN-CONTAINING PROTEIN"/>
    <property type="match status" value="1"/>
</dbReference>
<dbReference type="InterPro" id="IPR002110">
    <property type="entry name" value="Ankyrin_rpt"/>
</dbReference>
<dbReference type="PROSITE" id="PS50088">
    <property type="entry name" value="ANK_REPEAT"/>
    <property type="match status" value="2"/>
</dbReference>
<dbReference type="InterPro" id="IPR007111">
    <property type="entry name" value="NACHT_NTPase"/>
</dbReference>
<dbReference type="Proteomes" id="UP001642540">
    <property type="component" value="Unassembled WGS sequence"/>
</dbReference>
<dbReference type="InterPro" id="IPR027417">
    <property type="entry name" value="P-loop_NTPase"/>
</dbReference>
<comment type="caution">
    <text evidence="5">The sequence shown here is derived from an EMBL/GenBank/DDBJ whole genome shotgun (WGS) entry which is preliminary data.</text>
</comment>
<accession>A0ABP1RHR8</accession>
<sequence>MEPWQVFHINKHLLKLVDNTVCDGELLSFMGAKILSAGDKSELEAIKPDKRAQSKRFFEIIITREGAYDELLNGLTITRKTGTLAILQEANAERHNVCFNVYDIDVSNTWSDFSDNLKRDVGNKRVIFQGKSAKLIQCCSSTQLDILDGPFLVELCKENAPEPVLVTNEVPPQVPYYISRTLQRRNKLNPTVFQNPCIDVFLIQGLTRIKLMELAGNELTDDSKNQKQRSVLTRRFILLESEESEKHFKKISELAKTTPVHWISYQNGTYELVRSSGSVANLQEFLKEPEPQDTIPEKELISRNRNRDNVFVISDSPGMGKTMLAANIAQDALDQDSDEGSILVRFIIMKEIAQAFERKEVNINSIISFIAEQSSKFSCGKKIVKSAIESGRCILIFDGFDEVLEEQVKKALKILETVSSTLRLKPTALMMVTTRLHMLQELENSLHVFSFKINPFQEEDKLNFLLRLWKSLNIEINEDVEKFAEACLNALTSNMTDDERDIAGIPLQCRLLAEIYEEDARSSSTEGYQEYPDSIGLITSIFDVYKKHMKMRLSKICENKSIINTILTFVGITATKYDCIKHAHMHHALTLLFPNHNLHFQSLASNSFISMYNHLCGLGILEGGSSFANTNDSKTPIRFVHRTFAEYLVAWFAIESQRGKSASASTTQFILSEILGTSPKEEHFKHPVREFHSSVVLESFKFKFPTVSYFINGFTKKQCLKENLDSTQIARKVSSVINLKNEMALNAFTAAAFHNYAHVPLTVCKCLDIDTSLNKTTCLDKNLNILELLLITAKYSDVELMQIFCPYDESTEEDSINVDLINVNWRKESFFITLYFTPLHVAMRRGHRNLVEYLIKKKYKDDELAILEYLIHYSVFNTIDDNMNTINCIKEVIELLLMKSRRWLNKPFPGSNTGPLLQTYVHADLVEHLIKEGADVNECDRYGNNILKKVTLDAPVTPKSFHQLVLALNNHSFQHFNTRDNYYIATPLFYAVKYIELLEETLKIFINNGCDLNEIDSEDEKETPLFYAIRGGRSARLISLLIKNGAKVEHVNEKGQGVLHVCAEHGNYESLLYFLVYHLRDLDVNLRDKNLYTPLLCIVVAGGGVGRKEPEKVETMLRPLLNNGADVDSTFFKELFNSDHKEFFPKVSTIWLFEDKKKLIMDSKTALEAFKALLRNTSIEPDDPEFRNLLEYLITKRENVNDTNSTDFWNPWILNEVQKNMEEVFKVTQITSKLTDKAKELRLLDEKDIIEIKLEKDSLKPQRFYLLVQEKIQNSFERVCLCLLFSNQVDAFKLLQSGLNKACPAL</sequence>
<feature type="domain" description="NACHT" evidence="4">
    <location>
        <begin position="316"/>
        <end position="467"/>
    </location>
</feature>
<organism evidence="5 6">
    <name type="scientific">Orchesella dallaii</name>
    <dbReference type="NCBI Taxonomy" id="48710"/>
    <lineage>
        <taxon>Eukaryota</taxon>
        <taxon>Metazoa</taxon>
        <taxon>Ecdysozoa</taxon>
        <taxon>Arthropoda</taxon>
        <taxon>Hexapoda</taxon>
        <taxon>Collembola</taxon>
        <taxon>Entomobryomorpha</taxon>
        <taxon>Entomobryoidea</taxon>
        <taxon>Orchesellidae</taxon>
        <taxon>Orchesellinae</taxon>
        <taxon>Orchesella</taxon>
    </lineage>
</organism>